<dbReference type="SMART" id="SM00220">
    <property type="entry name" value="S_TKc"/>
    <property type="match status" value="1"/>
</dbReference>
<dbReference type="InterPro" id="IPR017441">
    <property type="entry name" value="Protein_kinase_ATP_BS"/>
</dbReference>
<keyword evidence="4 7" id="KW-0547">Nucleotide-binding</keyword>
<dbReference type="InterPro" id="IPR050660">
    <property type="entry name" value="NEK_Ser/Thr_kinase"/>
</dbReference>
<evidence type="ECO:0000256" key="3">
    <source>
        <dbReference type="ARBA" id="ARBA00022679"/>
    </source>
</evidence>
<evidence type="ECO:0000256" key="2">
    <source>
        <dbReference type="ARBA" id="ARBA00012513"/>
    </source>
</evidence>
<keyword evidence="3" id="KW-0808">Transferase</keyword>
<dbReference type="PANTHER" id="PTHR43671:SF13">
    <property type="entry name" value="SERINE_THREONINE-PROTEIN KINASE NEK2"/>
    <property type="match status" value="1"/>
</dbReference>
<dbReference type="PANTHER" id="PTHR43671">
    <property type="entry name" value="SERINE/THREONINE-PROTEIN KINASE NEK"/>
    <property type="match status" value="1"/>
</dbReference>
<feature type="compositionally biased region" description="Low complexity" evidence="8">
    <location>
        <begin position="326"/>
        <end position="347"/>
    </location>
</feature>
<dbReference type="Proteomes" id="UP000316541">
    <property type="component" value="Unassembled WGS sequence"/>
</dbReference>
<sequence length="630" mass="65704">MPRPRPGAPGSRSVDNSVWGVAAIFLSIVISVMDGEGGTMSADGAGTSLGSGYVLLDEIGAGAMGSVWRARHRDTGETVAVKLLREGLGDDQDLVLRFVQERNVMRSLRHPNIVAIRDFVVEGRRLALVMDLVEGRNLRTHLQRRGTLPPAEAAGLLAQVADGVGAAHAEGVVHRDIKPGNILVEENTGRVRLTDFGVARVLHGPGLTQTTSIIGTPTYLAPEVAEGGTPTTAVDVYAIGLILYELLAGRPPYVADHPMVVLRRHATAVPRRLPGMPDALWQIVWACVSKDPAGRPEAAQVAAALRDAAPSLAGLPALPPIAWSDPPSATSETVPPAAPATPDTPAAPAGPPTPAALPPAAPTGEETTASPRGRGSRRRLVAVVTAATALALTASVLAVLSPWRSGASDGAAGTTAREAAEAPATPVSTPSPSAEPSRRRTREAAQRTPEHDPGAAASTPPAKPRPATSPTHRPATQPSPARQTAASPRPRRSEAQATEDGGADEARRPRQSPEWRCRSWISVGDDMGTEMSPCFAMVGDVFYLMGRIRGDASVRSDIHIQLYDSTAEQNVSQPFICSGVSPSGDGATVTCGPFTATAPRTGGEHNVRQRWRKTGTSAFGGGAESPGVVW</sequence>
<evidence type="ECO:0000259" key="9">
    <source>
        <dbReference type="PROSITE" id="PS50011"/>
    </source>
</evidence>
<evidence type="ECO:0000313" key="10">
    <source>
        <dbReference type="EMBL" id="TQS17595.1"/>
    </source>
</evidence>
<feature type="compositionally biased region" description="Low complexity" evidence="8">
    <location>
        <begin position="405"/>
        <end position="435"/>
    </location>
</feature>
<feature type="compositionally biased region" description="Basic and acidic residues" evidence="8">
    <location>
        <begin position="436"/>
        <end position="453"/>
    </location>
</feature>
<dbReference type="Gene3D" id="1.10.510.10">
    <property type="entry name" value="Transferase(Phosphotransferase) domain 1"/>
    <property type="match status" value="1"/>
</dbReference>
<gene>
    <name evidence="10" type="ORF">FLX08_28345</name>
</gene>
<evidence type="ECO:0000256" key="8">
    <source>
        <dbReference type="SAM" id="MobiDB-lite"/>
    </source>
</evidence>
<dbReference type="PROSITE" id="PS50011">
    <property type="entry name" value="PROTEIN_KINASE_DOM"/>
    <property type="match status" value="1"/>
</dbReference>
<dbReference type="GO" id="GO:0004674">
    <property type="term" value="F:protein serine/threonine kinase activity"/>
    <property type="evidence" value="ECO:0007669"/>
    <property type="project" value="UniProtKB-EC"/>
</dbReference>
<dbReference type="AlphaFoldDB" id="A0A544YLD6"/>
<keyword evidence="5 10" id="KW-0418">Kinase</keyword>
<evidence type="ECO:0000256" key="6">
    <source>
        <dbReference type="ARBA" id="ARBA00022840"/>
    </source>
</evidence>
<feature type="compositionally biased region" description="Basic and acidic residues" evidence="8">
    <location>
        <begin position="504"/>
        <end position="514"/>
    </location>
</feature>
<keyword evidence="6 7" id="KW-0067">ATP-binding</keyword>
<accession>A0A544YLD6</accession>
<feature type="region of interest" description="Disordered" evidence="8">
    <location>
        <begin position="405"/>
        <end position="514"/>
    </location>
</feature>
<dbReference type="EC" id="2.7.11.1" evidence="2"/>
<proteinExistence type="inferred from homology"/>
<evidence type="ECO:0000256" key="7">
    <source>
        <dbReference type="PROSITE-ProRule" id="PRU10141"/>
    </source>
</evidence>
<feature type="binding site" evidence="7">
    <location>
        <position position="82"/>
    </location>
    <ligand>
        <name>ATP</name>
        <dbReference type="ChEBI" id="CHEBI:30616"/>
    </ligand>
</feature>
<name>A0A544YLD6_9ACTN</name>
<dbReference type="SUPFAM" id="SSF56112">
    <property type="entry name" value="Protein kinase-like (PK-like)"/>
    <property type="match status" value="1"/>
</dbReference>
<dbReference type="PROSITE" id="PS00107">
    <property type="entry name" value="PROTEIN_KINASE_ATP"/>
    <property type="match status" value="1"/>
</dbReference>
<dbReference type="EMBL" id="VIRM01000043">
    <property type="protein sequence ID" value="TQS17595.1"/>
    <property type="molecule type" value="Genomic_DNA"/>
</dbReference>
<organism evidence="10 11">
    <name type="scientific">Microbispora hainanensis</name>
    <dbReference type="NCBI Taxonomy" id="568844"/>
    <lineage>
        <taxon>Bacteria</taxon>
        <taxon>Bacillati</taxon>
        <taxon>Actinomycetota</taxon>
        <taxon>Actinomycetes</taxon>
        <taxon>Streptosporangiales</taxon>
        <taxon>Streptosporangiaceae</taxon>
        <taxon>Microbispora</taxon>
    </lineage>
</organism>
<evidence type="ECO:0000313" key="11">
    <source>
        <dbReference type="Proteomes" id="UP000316541"/>
    </source>
</evidence>
<protein>
    <recommendedName>
        <fullName evidence="2">non-specific serine/threonine protein kinase</fullName>
        <ecNumber evidence="2">2.7.11.1</ecNumber>
    </recommendedName>
</protein>
<dbReference type="PROSITE" id="PS00108">
    <property type="entry name" value="PROTEIN_KINASE_ST"/>
    <property type="match status" value="1"/>
</dbReference>
<dbReference type="InterPro" id="IPR008271">
    <property type="entry name" value="Ser/Thr_kinase_AS"/>
</dbReference>
<dbReference type="Pfam" id="PF00069">
    <property type="entry name" value="Pkinase"/>
    <property type="match status" value="1"/>
</dbReference>
<comment type="similarity">
    <text evidence="1">Belongs to the protein kinase superfamily. NEK Ser/Thr protein kinase family. NIMA subfamily.</text>
</comment>
<evidence type="ECO:0000256" key="1">
    <source>
        <dbReference type="ARBA" id="ARBA00010886"/>
    </source>
</evidence>
<dbReference type="Gene3D" id="3.30.200.20">
    <property type="entry name" value="Phosphorylase Kinase, domain 1"/>
    <property type="match status" value="1"/>
</dbReference>
<comment type="caution">
    <text evidence="10">The sequence shown here is derived from an EMBL/GenBank/DDBJ whole genome shotgun (WGS) entry which is preliminary data.</text>
</comment>
<dbReference type="GO" id="GO:0005524">
    <property type="term" value="F:ATP binding"/>
    <property type="evidence" value="ECO:0007669"/>
    <property type="project" value="UniProtKB-UniRule"/>
</dbReference>
<feature type="domain" description="Protein kinase" evidence="9">
    <location>
        <begin position="53"/>
        <end position="312"/>
    </location>
</feature>
<feature type="region of interest" description="Disordered" evidence="8">
    <location>
        <begin position="319"/>
        <end position="377"/>
    </location>
</feature>
<dbReference type="InterPro" id="IPR011009">
    <property type="entry name" value="Kinase-like_dom_sf"/>
</dbReference>
<evidence type="ECO:0000256" key="5">
    <source>
        <dbReference type="ARBA" id="ARBA00022777"/>
    </source>
</evidence>
<feature type="compositionally biased region" description="Polar residues" evidence="8">
    <location>
        <begin position="468"/>
        <end position="486"/>
    </location>
</feature>
<feature type="compositionally biased region" description="Pro residues" evidence="8">
    <location>
        <begin position="348"/>
        <end position="361"/>
    </location>
</feature>
<feature type="compositionally biased region" description="Low complexity" evidence="8">
    <location>
        <begin position="362"/>
        <end position="371"/>
    </location>
</feature>
<dbReference type="InterPro" id="IPR000719">
    <property type="entry name" value="Prot_kinase_dom"/>
</dbReference>
<reference evidence="10 11" key="1">
    <citation type="submission" date="2019-07" db="EMBL/GenBank/DDBJ databases">
        <title>Microbispora hainanensis DSM 45428.</title>
        <authorList>
            <person name="Thawai C."/>
        </authorList>
    </citation>
    <scope>NUCLEOTIDE SEQUENCE [LARGE SCALE GENOMIC DNA]</scope>
    <source>
        <strain evidence="10 11">DSM 45428</strain>
    </source>
</reference>
<evidence type="ECO:0000256" key="4">
    <source>
        <dbReference type="ARBA" id="ARBA00022741"/>
    </source>
</evidence>
<dbReference type="CDD" id="cd14014">
    <property type="entry name" value="STKc_PknB_like"/>
    <property type="match status" value="1"/>
</dbReference>